<evidence type="ECO:0000256" key="3">
    <source>
        <dbReference type="ARBA" id="ARBA00022596"/>
    </source>
</evidence>
<feature type="binding site" evidence="10">
    <location>
        <position position="290"/>
    </location>
    <ligand>
        <name>[Ni-4Fe-4S] cluster</name>
        <dbReference type="ChEBI" id="CHEBI:47739"/>
    </ligand>
</feature>
<keyword evidence="7 9" id="KW-0411">Iron-sulfur</keyword>
<evidence type="ECO:0000256" key="9">
    <source>
        <dbReference type="PIRNR" id="PIRNR005023"/>
    </source>
</evidence>
<evidence type="ECO:0000256" key="6">
    <source>
        <dbReference type="ARBA" id="ARBA00023004"/>
    </source>
</evidence>
<dbReference type="EC" id="1.2.7.4" evidence="9"/>
<feature type="binding site" evidence="10">
    <location>
        <position position="50"/>
    </location>
    <ligand>
        <name>[4Fe-4S] cluster</name>
        <dbReference type="ChEBI" id="CHEBI:49883"/>
        <label>2</label>
    </ligand>
</feature>
<dbReference type="PIRSF" id="PIRSF005023">
    <property type="entry name" value="CODH"/>
    <property type="match status" value="1"/>
</dbReference>
<dbReference type="Pfam" id="PF03063">
    <property type="entry name" value="Prismane"/>
    <property type="match status" value="1"/>
</dbReference>
<feature type="binding site" evidence="10">
    <location>
        <position position="47"/>
    </location>
    <ligand>
        <name>[4Fe-4S] cluster</name>
        <dbReference type="ChEBI" id="CHEBI:49883"/>
        <label>2</label>
    </ligand>
</feature>
<evidence type="ECO:0000256" key="5">
    <source>
        <dbReference type="ARBA" id="ARBA00023002"/>
    </source>
</evidence>
<dbReference type="InterPro" id="IPR004137">
    <property type="entry name" value="HCP/CODH"/>
</dbReference>
<organism evidence="11 12">
    <name type="scientific">Hominibacterium faecale</name>
    <dbReference type="NCBI Taxonomy" id="2839743"/>
    <lineage>
        <taxon>Bacteria</taxon>
        <taxon>Bacillati</taxon>
        <taxon>Bacillota</taxon>
        <taxon>Clostridia</taxon>
        <taxon>Peptostreptococcales</taxon>
        <taxon>Anaerovoracaceae</taxon>
        <taxon>Hominibacterium</taxon>
    </lineage>
</organism>
<feature type="binding site" evidence="10">
    <location>
        <position position="560"/>
    </location>
    <ligand>
        <name>[Ni-4Fe-4S] cluster</name>
        <dbReference type="ChEBI" id="CHEBI:47739"/>
    </ligand>
</feature>
<dbReference type="Proteomes" id="UP001065549">
    <property type="component" value="Unassembled WGS sequence"/>
</dbReference>
<keyword evidence="12" id="KW-1185">Reference proteome</keyword>
<dbReference type="Gene3D" id="3.40.50.2030">
    <property type="match status" value="2"/>
</dbReference>
<dbReference type="GO" id="GO:0050418">
    <property type="term" value="F:hydroxylamine reductase activity"/>
    <property type="evidence" value="ECO:0007669"/>
    <property type="project" value="TreeGrafter"/>
</dbReference>
<proteinExistence type="predicted"/>
<keyword evidence="5 9" id="KW-0560">Oxidoreductase</keyword>
<protein>
    <recommendedName>
        <fullName evidence="9">Carbon monoxide dehydrogenase</fullName>
        <ecNumber evidence="9">1.2.7.4</ecNumber>
    </recommendedName>
</protein>
<dbReference type="GO" id="GO:0043885">
    <property type="term" value="F:anaerobic carbon-monoxide dehydrogenase activity"/>
    <property type="evidence" value="ECO:0007669"/>
    <property type="project" value="UniProtKB-UniRule"/>
</dbReference>
<dbReference type="GO" id="GO:0042542">
    <property type="term" value="P:response to hydrogen peroxide"/>
    <property type="evidence" value="ECO:0007669"/>
    <property type="project" value="TreeGrafter"/>
</dbReference>
<evidence type="ECO:0000313" key="11">
    <source>
        <dbReference type="EMBL" id="MCU7378832.1"/>
    </source>
</evidence>
<evidence type="ECO:0000256" key="10">
    <source>
        <dbReference type="PIRSR" id="PIRSR005023-1"/>
    </source>
</evidence>
<accession>A0A9J6QN47</accession>
<comment type="caution">
    <text evidence="11">The sequence shown here is derived from an EMBL/GenBank/DDBJ whole genome shotgun (WGS) entry which is preliminary data.</text>
</comment>
<feature type="binding site" evidence="10">
    <location>
        <position position="55"/>
    </location>
    <ligand>
        <name>[4Fe-4S] cluster</name>
        <dbReference type="ChEBI" id="CHEBI:49883"/>
        <label>2</label>
    </ligand>
</feature>
<feature type="binding site" evidence="10">
    <location>
        <position position="46"/>
    </location>
    <ligand>
        <name>[4Fe-4S] cluster</name>
        <dbReference type="ChEBI" id="CHEBI:49883"/>
        <label>1</label>
        <note>ligand shared between dimeric partners</note>
    </ligand>
</feature>
<feature type="binding site" evidence="10">
    <location>
        <position position="519"/>
    </location>
    <ligand>
        <name>[Ni-4Fe-4S] cluster</name>
        <dbReference type="ChEBI" id="CHEBI:47739"/>
    </ligand>
</feature>
<dbReference type="InterPro" id="IPR016101">
    <property type="entry name" value="CO_DH_a-bundle"/>
</dbReference>
<evidence type="ECO:0000256" key="7">
    <source>
        <dbReference type="ARBA" id="ARBA00023014"/>
    </source>
</evidence>
<evidence type="ECO:0000256" key="1">
    <source>
        <dbReference type="ARBA" id="ARBA00001966"/>
    </source>
</evidence>
<dbReference type="InterPro" id="IPR016099">
    <property type="entry name" value="Prismane-like_a/b-sand"/>
</dbReference>
<dbReference type="GO" id="GO:0006091">
    <property type="term" value="P:generation of precursor metabolites and energy"/>
    <property type="evidence" value="ECO:0007669"/>
    <property type="project" value="InterPro"/>
</dbReference>
<dbReference type="GO" id="GO:0016151">
    <property type="term" value="F:nickel cation binding"/>
    <property type="evidence" value="ECO:0007669"/>
    <property type="project" value="InterPro"/>
</dbReference>
<dbReference type="GO" id="GO:0004601">
    <property type="term" value="F:peroxidase activity"/>
    <property type="evidence" value="ECO:0007669"/>
    <property type="project" value="TreeGrafter"/>
</dbReference>
<keyword evidence="4 9" id="KW-0479">Metal-binding</keyword>
<dbReference type="RefSeq" id="WP_227754751.1">
    <property type="nucleotide sequence ID" value="NZ_JAOSHN010000004.1"/>
</dbReference>
<dbReference type="SUPFAM" id="SSF56821">
    <property type="entry name" value="Prismane protein-like"/>
    <property type="match status" value="1"/>
</dbReference>
<comment type="cofactor">
    <cofactor evidence="1">
        <name>[4Fe-4S] cluster</name>
        <dbReference type="ChEBI" id="CHEBI:49883"/>
    </cofactor>
</comment>
<dbReference type="InterPro" id="IPR010047">
    <property type="entry name" value="CODH"/>
</dbReference>
<dbReference type="AlphaFoldDB" id="A0A9J6QN47"/>
<reference evidence="11" key="1">
    <citation type="submission" date="2022-09" db="EMBL/GenBank/DDBJ databases">
        <title>Culturomic study of gut microbiota in children with autism spectrum disorder.</title>
        <authorList>
            <person name="Efimov B.A."/>
            <person name="Chaplin A.V."/>
            <person name="Sokolova S.R."/>
            <person name="Pikina A.P."/>
            <person name="Korzhanova M."/>
            <person name="Belova V."/>
            <person name="Korostin D."/>
        </authorList>
    </citation>
    <scope>NUCLEOTIDE SEQUENCE</scope>
    <source>
        <strain evidence="11">ASD5510</strain>
    </source>
</reference>
<dbReference type="Gene3D" id="1.20.1270.30">
    <property type="match status" value="1"/>
</dbReference>
<evidence type="ECO:0000256" key="4">
    <source>
        <dbReference type="ARBA" id="ARBA00022723"/>
    </source>
</evidence>
<evidence type="ECO:0000256" key="2">
    <source>
        <dbReference type="ARBA" id="ARBA00022485"/>
    </source>
</evidence>
<feature type="binding site" evidence="10">
    <location>
        <position position="66"/>
    </location>
    <ligand>
        <name>[4Fe-4S] cluster</name>
        <dbReference type="ChEBI" id="CHEBI:49883"/>
        <label>2</label>
    </ligand>
</feature>
<dbReference type="EMBL" id="JAOSHN010000004">
    <property type="protein sequence ID" value="MCU7378832.1"/>
    <property type="molecule type" value="Genomic_DNA"/>
</dbReference>
<dbReference type="GO" id="GO:0051539">
    <property type="term" value="F:4 iron, 4 sulfur cluster binding"/>
    <property type="evidence" value="ECO:0007669"/>
    <property type="project" value="UniProtKB-UniRule"/>
</dbReference>
<evidence type="ECO:0000313" key="12">
    <source>
        <dbReference type="Proteomes" id="UP001065549"/>
    </source>
</evidence>
<feature type="binding site" evidence="10">
    <location>
        <position position="38"/>
    </location>
    <ligand>
        <name>[4Fe-4S] cluster</name>
        <dbReference type="ChEBI" id="CHEBI:49883"/>
        <label>1</label>
        <note>ligand shared between dimeric partners</note>
    </ligand>
</feature>
<feature type="binding site" evidence="10">
    <location>
        <position position="488"/>
    </location>
    <ligand>
        <name>[Ni-4Fe-4S] cluster</name>
        <dbReference type="ChEBI" id="CHEBI:47739"/>
    </ligand>
</feature>
<keyword evidence="3 10" id="KW-0533">Nickel</keyword>
<feature type="binding site" evidence="10">
    <location>
        <position position="254"/>
    </location>
    <ligand>
        <name>[Ni-4Fe-4S] cluster</name>
        <dbReference type="ChEBI" id="CHEBI:47739"/>
    </ligand>
</feature>
<dbReference type="PANTHER" id="PTHR30109">
    <property type="entry name" value="HYDROXYLAMINE REDUCTASE"/>
    <property type="match status" value="1"/>
</dbReference>
<feature type="binding site" evidence="10">
    <location>
        <position position="334"/>
    </location>
    <ligand>
        <name>[Ni-4Fe-4S] cluster</name>
        <dbReference type="ChEBI" id="CHEBI:47739"/>
    </ligand>
</feature>
<evidence type="ECO:0000256" key="8">
    <source>
        <dbReference type="ARBA" id="ARBA00048733"/>
    </source>
</evidence>
<name>A0A9J6QN47_9FIRM</name>
<sequence>MADKRAICPDADPVLEQFIEGLDVETSHHRMIQQENKCGYGLSGVCCRLCSNGPCRISPARPKGVCGADADTIAVRNFLRSVAAGSGCYIHVVENAARQLKKTAKDRAELKGIEALDRLCKLLNISGFSDWDRAAKAADAVLSDLRRPVDEQMELVEKIAYPMRTQLWKETGLMPGGAKDEIFNALVKTSTNLNSDPTDMLLQCLRLGISTGVYGLVLTNLINDVLMGEGEIGFEPVGLQVVDPECINIMITGHQHAFFGHLQEYLASEKVRALAEQAGAKAVKIVGCTCVGQDFQLRKAAGTDAFCGHAGNNYTSEAVLAGGCIDLVLSEFNCTIPGIEPICQELGIPQICLDDVAKKANAEYLPYHYQEREQISQTVVEKAVESFRKRKVSVPGDVQSLFVQLSDALGKVAADSEEARTLDSVLAQAAAKQDWGGRKNPMVSHGYSNAITGVTEVTLKKFLGGSYAPLIDLIKQGKIKGIAGVVGCSNLRAKGHDVFTVELTKELIKKDILVLSAGCTCGGLENCGLMSPEAAALAGDSLREVCQSLGIPPVLNFGPCLAIGRMELVAGEIAEALGIDIPQLPIVISAPQWLEEQALADGAFALALGFTVHLGLAPFVTGSPIALDVLTRQMEEITGGRLMVDTDVSSSAAALEAVILEKRNGLGL</sequence>
<dbReference type="InterPro" id="IPR011254">
    <property type="entry name" value="Prismane-like_sf"/>
</dbReference>
<keyword evidence="6 9" id="KW-0408">Iron</keyword>
<dbReference type="PANTHER" id="PTHR30109:SF4">
    <property type="entry name" value="CARBON MONOXIDE DEHYDROGENASE"/>
    <property type="match status" value="1"/>
</dbReference>
<gene>
    <name evidence="11" type="ORF">OBO34_10750</name>
</gene>
<comment type="catalytic activity">
    <reaction evidence="8 9">
        <text>CO + 2 oxidized [2Fe-2S]-[ferredoxin] + H2O = 2 reduced [2Fe-2S]-[ferredoxin] + CO2 + 2 H(+)</text>
        <dbReference type="Rhea" id="RHEA:21040"/>
        <dbReference type="Rhea" id="RHEA-COMP:10000"/>
        <dbReference type="Rhea" id="RHEA-COMP:10001"/>
        <dbReference type="ChEBI" id="CHEBI:15377"/>
        <dbReference type="ChEBI" id="CHEBI:15378"/>
        <dbReference type="ChEBI" id="CHEBI:16526"/>
        <dbReference type="ChEBI" id="CHEBI:17245"/>
        <dbReference type="ChEBI" id="CHEBI:33737"/>
        <dbReference type="ChEBI" id="CHEBI:33738"/>
        <dbReference type="EC" id="1.2.7.4"/>
    </reaction>
</comment>
<keyword evidence="2 9" id="KW-0004">4Fe-4S</keyword>